<dbReference type="Proteomes" id="UP000029549">
    <property type="component" value="Unassembled WGS sequence"/>
</dbReference>
<feature type="transmembrane region" description="Helical" evidence="1">
    <location>
        <begin position="106"/>
        <end position="124"/>
    </location>
</feature>
<reference evidence="4 5" key="1">
    <citation type="submission" date="2013-09" db="EMBL/GenBank/DDBJ databases">
        <title>High correlation between genotypes and phenotypes of environmental bacteria Comamonas testosteroni strains.</title>
        <authorList>
            <person name="Liu L."/>
            <person name="Zhu W."/>
            <person name="Xia X."/>
            <person name="Xu B."/>
            <person name="Luo M."/>
            <person name="Wang G."/>
        </authorList>
    </citation>
    <scope>NUCLEOTIDE SEQUENCE [LARGE SCALE GENOMIC DNA]</scope>
    <source>
        <strain evidence="3 4">DF2</strain>
        <strain evidence="2 5">JL14</strain>
    </source>
</reference>
<dbReference type="OrthoDB" id="5405464at2"/>
<dbReference type="AlphaFoldDB" id="A0A096E7C1"/>
<protein>
    <submittedName>
        <fullName evidence="2">Membrane protein</fullName>
    </submittedName>
</protein>
<evidence type="ECO:0000313" key="3">
    <source>
        <dbReference type="EMBL" id="KGH13813.1"/>
    </source>
</evidence>
<keyword evidence="1" id="KW-0472">Membrane</keyword>
<keyword evidence="4" id="KW-1185">Reference proteome</keyword>
<proteinExistence type="predicted"/>
<dbReference type="RefSeq" id="WP_034357493.1">
    <property type="nucleotide sequence ID" value="NZ_AWOS01000044.1"/>
</dbReference>
<feature type="transmembrane region" description="Helical" evidence="1">
    <location>
        <begin position="81"/>
        <end position="100"/>
    </location>
</feature>
<dbReference type="Proteomes" id="UP000029567">
    <property type="component" value="Unassembled WGS sequence"/>
</dbReference>
<evidence type="ECO:0000313" key="5">
    <source>
        <dbReference type="Proteomes" id="UP000029567"/>
    </source>
</evidence>
<gene>
    <name evidence="2" type="ORF">P245_19010</name>
    <name evidence="3" type="ORF">P608_08065</name>
</gene>
<evidence type="ECO:0000256" key="1">
    <source>
        <dbReference type="SAM" id="Phobius"/>
    </source>
</evidence>
<sequence length="132" mass="14856">MNDDRDIIDVGSSSSTEVEGLKAWGWVSYLLHLVVAVAAVLPGAQVSVLLLLIAVVIDLVKRDDARGTWQESHFSWRLRSVLWAIVLYAVTFPFFLLGLLIFNPAWVLISIWFLYRIVSGMIAMNKNRAIQP</sequence>
<keyword evidence="1" id="KW-0812">Transmembrane</keyword>
<name>A0A096E7C1_9BURK</name>
<feature type="transmembrane region" description="Helical" evidence="1">
    <location>
        <begin position="29"/>
        <end position="60"/>
    </location>
</feature>
<evidence type="ECO:0000313" key="2">
    <source>
        <dbReference type="EMBL" id="KGG87990.1"/>
    </source>
</evidence>
<comment type="caution">
    <text evidence="2">The sequence shown here is derived from an EMBL/GenBank/DDBJ whole genome shotgun (WGS) entry which is preliminary data.</text>
</comment>
<evidence type="ECO:0000313" key="4">
    <source>
        <dbReference type="Proteomes" id="UP000029549"/>
    </source>
</evidence>
<organism evidence="2 5">
    <name type="scientific">Comamonas thiooxydans</name>
    <dbReference type="NCBI Taxonomy" id="363952"/>
    <lineage>
        <taxon>Bacteria</taxon>
        <taxon>Pseudomonadati</taxon>
        <taxon>Pseudomonadota</taxon>
        <taxon>Betaproteobacteria</taxon>
        <taxon>Burkholderiales</taxon>
        <taxon>Comamonadaceae</taxon>
        <taxon>Comamonas</taxon>
    </lineage>
</organism>
<accession>A0A096E7C1</accession>
<dbReference type="EMBL" id="AWTP01000100">
    <property type="protein sequence ID" value="KGH13813.1"/>
    <property type="molecule type" value="Genomic_DNA"/>
</dbReference>
<dbReference type="EMBL" id="AWTN01000105">
    <property type="protein sequence ID" value="KGG87990.1"/>
    <property type="molecule type" value="Genomic_DNA"/>
</dbReference>
<keyword evidence="1" id="KW-1133">Transmembrane helix</keyword>